<dbReference type="Gene3D" id="1.25.40.10">
    <property type="entry name" value="Tetratricopeptide repeat domain"/>
    <property type="match status" value="1"/>
</dbReference>
<feature type="signal peptide" evidence="1">
    <location>
        <begin position="1"/>
        <end position="21"/>
    </location>
</feature>
<evidence type="ECO:0000259" key="2">
    <source>
        <dbReference type="Pfam" id="PF12984"/>
    </source>
</evidence>
<keyword evidence="1" id="KW-0732">Signal</keyword>
<feature type="domain" description="DUF3868" evidence="2">
    <location>
        <begin position="7"/>
        <end position="98"/>
    </location>
</feature>
<sequence>MNKKIYIMFAVVCLVLADAFAQQTLSSLAGNSIKLDNLRVEHTENSLLVKMNLDLDSLEMPSNMRFVFTPMVKYGEKHVLLPQIVLNGRKQDLSYRRWGYKKFSSDVVALRRKNDTRQTLNYSATLPFEAWMKNCNIEIAEDLCGCGGEVLDQNLVVVHKIRTPYLPYVRPKAEARKERQEEGRAFVDFPVDKITLYPDYRNNPQELNKIIQTINLVKNDRNTTITGIRIHGFASPESPYEHNAWLAENRARTLKDYVCRLLQLEDRIFTVSSTPEDWDGLRKYVESGNLEHRSEILALIDDRTLEPDAKEWRIKQTYPEDYRFMLEHWYPALRHSDYVVTYCVRPFSVEEAKLLLKTKPQQLSLEEMFLVAQTYQPGSQEFNEVMEIAVRMFPDDEVANINAACARMESGDLEGARQYLEKAGRSADALHVRGVLAILEGNVRQARQLLEEARNGGAQRVEENLLLLE</sequence>
<dbReference type="AlphaFoldDB" id="A0A9E2L926"/>
<dbReference type="Gene3D" id="3.30.1330.60">
    <property type="entry name" value="OmpA-like domain"/>
    <property type="match status" value="1"/>
</dbReference>
<evidence type="ECO:0000313" key="4">
    <source>
        <dbReference type="Proteomes" id="UP000823865"/>
    </source>
</evidence>
<organism evidence="3 4">
    <name type="scientific">Candidatus Paraprevotella stercoravium</name>
    <dbReference type="NCBI Taxonomy" id="2838725"/>
    <lineage>
        <taxon>Bacteria</taxon>
        <taxon>Pseudomonadati</taxon>
        <taxon>Bacteroidota</taxon>
        <taxon>Bacteroidia</taxon>
        <taxon>Bacteroidales</taxon>
        <taxon>Prevotellaceae</taxon>
        <taxon>Paraprevotella</taxon>
    </lineage>
</organism>
<name>A0A9E2L926_9BACT</name>
<accession>A0A9E2L926</accession>
<reference evidence="3" key="1">
    <citation type="journal article" date="2021" name="PeerJ">
        <title>Extensive microbial diversity within the chicken gut microbiome revealed by metagenomics and culture.</title>
        <authorList>
            <person name="Gilroy R."/>
            <person name="Ravi A."/>
            <person name="Getino M."/>
            <person name="Pursley I."/>
            <person name="Horton D.L."/>
            <person name="Alikhan N.F."/>
            <person name="Baker D."/>
            <person name="Gharbi K."/>
            <person name="Hall N."/>
            <person name="Watson M."/>
            <person name="Adriaenssens E.M."/>
            <person name="Foster-Nyarko E."/>
            <person name="Jarju S."/>
            <person name="Secka A."/>
            <person name="Antonio M."/>
            <person name="Oren A."/>
            <person name="Chaudhuri R.R."/>
            <person name="La Ragione R."/>
            <person name="Hildebrand F."/>
            <person name="Pallen M.J."/>
        </authorList>
    </citation>
    <scope>NUCLEOTIDE SEQUENCE</scope>
    <source>
        <strain evidence="3">G3-2149</strain>
    </source>
</reference>
<reference evidence="3" key="2">
    <citation type="submission" date="2021-04" db="EMBL/GenBank/DDBJ databases">
        <authorList>
            <person name="Gilroy R."/>
        </authorList>
    </citation>
    <scope>NUCLEOTIDE SEQUENCE</scope>
    <source>
        <strain evidence="3">G3-2149</strain>
    </source>
</reference>
<dbReference type="InterPro" id="IPR036737">
    <property type="entry name" value="OmpA-like_sf"/>
</dbReference>
<dbReference type="SUPFAM" id="SSF103088">
    <property type="entry name" value="OmpA-like"/>
    <property type="match status" value="1"/>
</dbReference>
<feature type="chain" id="PRO_5038498336" evidence="1">
    <location>
        <begin position="22"/>
        <end position="469"/>
    </location>
</feature>
<dbReference type="InterPro" id="IPR011990">
    <property type="entry name" value="TPR-like_helical_dom_sf"/>
</dbReference>
<protein>
    <submittedName>
        <fullName evidence="3">DUF3868 domain-containing protein</fullName>
    </submittedName>
</protein>
<proteinExistence type="predicted"/>
<dbReference type="InterPro" id="IPR024480">
    <property type="entry name" value="DUF3868"/>
</dbReference>
<gene>
    <name evidence="3" type="ORF">H9789_14035</name>
</gene>
<dbReference type="EMBL" id="JAHLFU010000302">
    <property type="protein sequence ID" value="MBU3854905.1"/>
    <property type="molecule type" value="Genomic_DNA"/>
</dbReference>
<dbReference type="Pfam" id="PF12984">
    <property type="entry name" value="DUF3868"/>
    <property type="match status" value="1"/>
</dbReference>
<dbReference type="Proteomes" id="UP000823865">
    <property type="component" value="Unassembled WGS sequence"/>
</dbReference>
<evidence type="ECO:0000313" key="3">
    <source>
        <dbReference type="EMBL" id="MBU3854905.1"/>
    </source>
</evidence>
<comment type="caution">
    <text evidence="3">The sequence shown here is derived from an EMBL/GenBank/DDBJ whole genome shotgun (WGS) entry which is preliminary data.</text>
</comment>
<evidence type="ECO:0000256" key="1">
    <source>
        <dbReference type="SAM" id="SignalP"/>
    </source>
</evidence>
<dbReference type="SUPFAM" id="SSF48452">
    <property type="entry name" value="TPR-like"/>
    <property type="match status" value="1"/>
</dbReference>